<accession>A0ABS1KN80</accession>
<comment type="caution">
    <text evidence="9">The sequence shown here is derived from an EMBL/GenBank/DDBJ whole genome shotgun (WGS) entry which is preliminary data.</text>
</comment>
<reference evidence="9 10" key="1">
    <citation type="submission" date="2021-01" db="EMBL/GenBank/DDBJ databases">
        <title>Chryseolinea sp. Jin1 Genome sequencing and assembly.</title>
        <authorList>
            <person name="Kim I."/>
        </authorList>
    </citation>
    <scope>NUCLEOTIDE SEQUENCE [LARGE SCALE GENOMIC DNA]</scope>
    <source>
        <strain evidence="9 10">Jin1</strain>
    </source>
</reference>
<proteinExistence type="predicted"/>
<dbReference type="Pfam" id="PF02687">
    <property type="entry name" value="FtsX"/>
    <property type="match status" value="2"/>
</dbReference>
<feature type="transmembrane region" description="Helical" evidence="6">
    <location>
        <begin position="747"/>
        <end position="766"/>
    </location>
</feature>
<evidence type="ECO:0000256" key="4">
    <source>
        <dbReference type="ARBA" id="ARBA00022989"/>
    </source>
</evidence>
<feature type="domain" description="ABC3 transporter permease C-terminal" evidence="7">
    <location>
        <begin position="308"/>
        <end position="426"/>
    </location>
</feature>
<keyword evidence="10" id="KW-1185">Reference proteome</keyword>
<dbReference type="InterPro" id="IPR050250">
    <property type="entry name" value="Macrolide_Exporter_MacB"/>
</dbReference>
<feature type="transmembrane region" description="Helical" evidence="6">
    <location>
        <begin position="34"/>
        <end position="57"/>
    </location>
</feature>
<dbReference type="Proteomes" id="UP000613030">
    <property type="component" value="Unassembled WGS sequence"/>
</dbReference>
<keyword evidence="3 6" id="KW-0812">Transmembrane</keyword>
<evidence type="ECO:0000256" key="3">
    <source>
        <dbReference type="ARBA" id="ARBA00022692"/>
    </source>
</evidence>
<feature type="domain" description="MacB-like periplasmic core" evidence="8">
    <location>
        <begin position="37"/>
        <end position="257"/>
    </location>
</feature>
<evidence type="ECO:0000313" key="10">
    <source>
        <dbReference type="Proteomes" id="UP000613030"/>
    </source>
</evidence>
<comment type="subcellular location">
    <subcellularLocation>
        <location evidence="1">Cell membrane</location>
        <topology evidence="1">Multi-pass membrane protein</topology>
    </subcellularLocation>
</comment>
<feature type="transmembrane region" description="Helical" evidence="6">
    <location>
        <begin position="723"/>
        <end position="741"/>
    </location>
</feature>
<keyword evidence="5 6" id="KW-0472">Membrane</keyword>
<feature type="transmembrane region" description="Helical" evidence="6">
    <location>
        <begin position="352"/>
        <end position="380"/>
    </location>
</feature>
<dbReference type="RefSeq" id="WP_202008025.1">
    <property type="nucleotide sequence ID" value="NZ_JAERRB010000001.1"/>
</dbReference>
<gene>
    <name evidence="9" type="ORF">JI741_05705</name>
</gene>
<feature type="transmembrane region" description="Helical" evidence="6">
    <location>
        <begin position="400"/>
        <end position="422"/>
    </location>
</feature>
<feature type="transmembrane region" description="Helical" evidence="6">
    <location>
        <begin position="302"/>
        <end position="331"/>
    </location>
</feature>
<dbReference type="InterPro" id="IPR003838">
    <property type="entry name" value="ABC3_permease_C"/>
</dbReference>
<evidence type="ECO:0000256" key="5">
    <source>
        <dbReference type="ARBA" id="ARBA00023136"/>
    </source>
</evidence>
<evidence type="ECO:0000256" key="2">
    <source>
        <dbReference type="ARBA" id="ARBA00022475"/>
    </source>
</evidence>
<evidence type="ECO:0000256" key="6">
    <source>
        <dbReference type="SAM" id="Phobius"/>
    </source>
</evidence>
<organism evidence="9 10">
    <name type="scientific">Chryseolinea lacunae</name>
    <dbReference type="NCBI Taxonomy" id="2801331"/>
    <lineage>
        <taxon>Bacteria</taxon>
        <taxon>Pseudomonadati</taxon>
        <taxon>Bacteroidota</taxon>
        <taxon>Cytophagia</taxon>
        <taxon>Cytophagales</taxon>
        <taxon>Fulvivirgaceae</taxon>
        <taxon>Chryseolinea</taxon>
    </lineage>
</organism>
<feature type="transmembrane region" description="Helical" evidence="6">
    <location>
        <begin position="695"/>
        <end position="716"/>
    </location>
</feature>
<evidence type="ECO:0000259" key="8">
    <source>
        <dbReference type="Pfam" id="PF12704"/>
    </source>
</evidence>
<feature type="transmembrane region" description="Helical" evidence="6">
    <location>
        <begin position="778"/>
        <end position="801"/>
    </location>
</feature>
<keyword evidence="4 6" id="KW-1133">Transmembrane helix</keyword>
<evidence type="ECO:0000259" key="7">
    <source>
        <dbReference type="Pfam" id="PF02687"/>
    </source>
</evidence>
<name>A0ABS1KN80_9BACT</name>
<feature type="domain" description="ABC3 transporter permease C-terminal" evidence="7">
    <location>
        <begin position="696"/>
        <end position="808"/>
    </location>
</feature>
<dbReference type="InterPro" id="IPR025857">
    <property type="entry name" value="MacB_PCD"/>
</dbReference>
<evidence type="ECO:0000313" key="9">
    <source>
        <dbReference type="EMBL" id="MBL0740702.1"/>
    </source>
</evidence>
<protein>
    <submittedName>
        <fullName evidence="9">ABC transporter permease</fullName>
    </submittedName>
</protein>
<dbReference type="EMBL" id="JAERRB010000001">
    <property type="protein sequence ID" value="MBL0740702.1"/>
    <property type="molecule type" value="Genomic_DNA"/>
</dbReference>
<feature type="transmembrane region" description="Helical" evidence="6">
    <location>
        <begin position="443"/>
        <end position="466"/>
    </location>
</feature>
<sequence length="815" mass="90130">MQQKAKKNVTSTSNTSFMLTALPPFLRNLLRDKFFAFLNILGLTLGITTGIIMLLIWQHEIDYDKHFPLHERIYRVGGDQKQTGLFLHTAQNSPALGVVLPLEMPEVVSSVTLLPLPPTLVSNGVASAEKSFYETGLVMADLPYFSVFRHSFIVGDATSCLAEVNSIVLTERMAKKYFGGTESAINSMLIVDGTSRIVSAVIRDQPDNTHVKFDLLIPLPQTKIADIVSEDFWNPNAYVYILVHEGFDVQAFHQKFAAIYRKYFEPFGVSVGGDYKPILEPLASIHLHSDLNDDLPRGNLSYLYSLSTVALFLILLAGINYVNLSTAKALLRAQSISIRKIIGSSRRKIASALLFESTAVSLCSLVVSGLVVYAVVTLGFVETTLGIPLKFEPVQNTTLLVGSISLALLTGILSGLYPAIYLSSIPALSGLKGILKHGRSASALRGVLVTTQLAVSVLVVMCTWQMGSQIDFLHQADLGFQKDNVIIVPLRSDSVTNKIEALKNDFTNRAGITSITTSYQIMGFNMAGVSNWMVETNTGTRQQGFNVAYVGDDFVKTMDMKIIKGRDFVNGQDFENAYLVNEAAVKAMECGDDALGKKIAFFHGEYPGTVVGVLKDFNFQSLHQKVAPLIMVKPRFQAGMLYVRVEQSHAKEALAYMAKQWPHYDPIHPFDYFFLNDSFNEQYNHDESLRTIVSWLSYICIVISLLGIVGLSTFTISLRLKEIGVRKVLGASVFSIIFLVSKRTLQFTVLACILAAPFTWLIMEHWKSNFAYQAPWSFAAFPLIGLGAVLIVFSTILIFTFRAAESNPVDVLKND</sequence>
<dbReference type="PANTHER" id="PTHR30572">
    <property type="entry name" value="MEMBRANE COMPONENT OF TRANSPORTER-RELATED"/>
    <property type="match status" value="1"/>
</dbReference>
<evidence type="ECO:0000256" key="1">
    <source>
        <dbReference type="ARBA" id="ARBA00004651"/>
    </source>
</evidence>
<dbReference type="PANTHER" id="PTHR30572:SF18">
    <property type="entry name" value="ABC-TYPE MACROLIDE FAMILY EXPORT SYSTEM PERMEASE COMPONENT 2"/>
    <property type="match status" value="1"/>
</dbReference>
<keyword evidence="2" id="KW-1003">Cell membrane</keyword>
<dbReference type="Pfam" id="PF12704">
    <property type="entry name" value="MacB_PCD"/>
    <property type="match status" value="1"/>
</dbReference>